<evidence type="ECO:0000256" key="1">
    <source>
        <dbReference type="ARBA" id="ARBA00004202"/>
    </source>
</evidence>
<protein>
    <submittedName>
        <fullName evidence="9">ABC transporter related</fullName>
    </submittedName>
</protein>
<dbReference type="Pfam" id="PF00005">
    <property type="entry name" value="ABC_tran"/>
    <property type="match status" value="1"/>
</dbReference>
<dbReference type="InterPro" id="IPR050086">
    <property type="entry name" value="MetN_ABC_transporter-like"/>
</dbReference>
<dbReference type="GO" id="GO:0005524">
    <property type="term" value="F:ATP binding"/>
    <property type="evidence" value="ECO:0007669"/>
    <property type="project" value="UniProtKB-KW"/>
</dbReference>
<dbReference type="Gene3D" id="3.40.50.300">
    <property type="entry name" value="P-loop containing nucleotide triphosphate hydrolases"/>
    <property type="match status" value="1"/>
</dbReference>
<evidence type="ECO:0000256" key="7">
    <source>
        <dbReference type="ARBA" id="ARBA00022840"/>
    </source>
</evidence>
<comment type="caution">
    <text evidence="9">The sequence shown here is derived from an EMBL/GenBank/DDBJ whole genome shotgun (WGS) entry which is preliminary data.</text>
</comment>
<keyword evidence="5" id="KW-0997">Cell inner membrane</keyword>
<comment type="similarity">
    <text evidence="2">Belongs to the ABC transporter superfamily.</text>
</comment>
<dbReference type="GO" id="GO:0016887">
    <property type="term" value="F:ATP hydrolysis activity"/>
    <property type="evidence" value="ECO:0007669"/>
    <property type="project" value="InterPro"/>
</dbReference>
<dbReference type="PROSITE" id="PS50893">
    <property type="entry name" value="ABC_TRANSPORTER_2"/>
    <property type="match status" value="1"/>
</dbReference>
<evidence type="ECO:0000256" key="2">
    <source>
        <dbReference type="ARBA" id="ARBA00005417"/>
    </source>
</evidence>
<dbReference type="OrthoDB" id="6867103at2"/>
<gene>
    <name evidence="9" type="ORF">BgramDRAFT_4774</name>
</gene>
<proteinExistence type="inferred from homology"/>
<dbReference type="GO" id="GO:0005886">
    <property type="term" value="C:plasma membrane"/>
    <property type="evidence" value="ECO:0007669"/>
    <property type="project" value="UniProtKB-SubCell"/>
</dbReference>
<dbReference type="Proteomes" id="UP000005045">
    <property type="component" value="Unassembled WGS sequence"/>
</dbReference>
<dbReference type="RefSeq" id="WP_006051345.1">
    <property type="nucleotide sequence ID" value="NZ_ABLD01000018.1"/>
</dbReference>
<keyword evidence="3" id="KW-0813">Transport</keyword>
<evidence type="ECO:0000256" key="3">
    <source>
        <dbReference type="ARBA" id="ARBA00022448"/>
    </source>
</evidence>
<dbReference type="SMART" id="SM00382">
    <property type="entry name" value="AAA"/>
    <property type="match status" value="1"/>
</dbReference>
<dbReference type="AlphaFoldDB" id="B1G672"/>
<keyword evidence="4" id="KW-1003">Cell membrane</keyword>
<comment type="subcellular location">
    <subcellularLocation>
        <location evidence="1">Cell membrane</location>
        <topology evidence="1">Peripheral membrane protein</topology>
    </subcellularLocation>
</comment>
<keyword evidence="6" id="KW-0547">Nucleotide-binding</keyword>
<evidence type="ECO:0000313" key="10">
    <source>
        <dbReference type="Proteomes" id="UP000005045"/>
    </source>
</evidence>
<evidence type="ECO:0000256" key="5">
    <source>
        <dbReference type="ARBA" id="ARBA00022519"/>
    </source>
</evidence>
<dbReference type="PANTHER" id="PTHR43166:SF35">
    <property type="entry name" value="L-CYSTINE IMPORT ATP-BINDING PROTEIN TCYN"/>
    <property type="match status" value="1"/>
</dbReference>
<dbReference type="InterPro" id="IPR017871">
    <property type="entry name" value="ABC_transporter-like_CS"/>
</dbReference>
<dbReference type="FunFam" id="3.40.50.300:FF:000020">
    <property type="entry name" value="Amino acid ABC transporter ATP-binding component"/>
    <property type="match status" value="1"/>
</dbReference>
<name>B1G672_PARG4</name>
<accession>B1G672</accession>
<reference evidence="9 10" key="1">
    <citation type="submission" date="2008-03" db="EMBL/GenBank/DDBJ databases">
        <title>Sequencing of the draft genome and assembly of Burkholderia graminis C4D1M.</title>
        <authorList>
            <consortium name="US DOE Joint Genome Institute (JGI-PGF)"/>
            <person name="Copeland A."/>
            <person name="Lucas S."/>
            <person name="Lapidus A."/>
            <person name="Glavina del Rio T."/>
            <person name="Dalin E."/>
            <person name="Tice H."/>
            <person name="Bruce D."/>
            <person name="Goodwin L."/>
            <person name="Pitluck S."/>
            <person name="Larimer F."/>
            <person name="Land M.L."/>
            <person name="Hauser L."/>
            <person name="Tiedje J."/>
            <person name="Richardson P."/>
        </authorList>
    </citation>
    <scope>NUCLEOTIDE SEQUENCE [LARGE SCALE GENOMIC DNA]</scope>
    <source>
        <strain evidence="10">ATCC 700544 / DSM 17151 / LMG 18924 / NCIMB 13744 / C4D1M</strain>
    </source>
</reference>
<dbReference type="InterPro" id="IPR027417">
    <property type="entry name" value="P-loop_NTPase"/>
</dbReference>
<dbReference type="SUPFAM" id="SSF52540">
    <property type="entry name" value="P-loop containing nucleoside triphosphate hydrolases"/>
    <property type="match status" value="1"/>
</dbReference>
<dbReference type="CDD" id="cd03262">
    <property type="entry name" value="ABC_HisP_GlnQ"/>
    <property type="match status" value="1"/>
</dbReference>
<evidence type="ECO:0000259" key="8">
    <source>
        <dbReference type="PROSITE" id="PS50893"/>
    </source>
</evidence>
<organism evidence="9 10">
    <name type="scientific">Paraburkholderia graminis (strain ATCC 700544 / DSM 17151 / LMG 18924 / NCIMB 13744 / C4D1M)</name>
    <dbReference type="NCBI Taxonomy" id="396598"/>
    <lineage>
        <taxon>Bacteria</taxon>
        <taxon>Pseudomonadati</taxon>
        <taxon>Pseudomonadota</taxon>
        <taxon>Betaproteobacteria</taxon>
        <taxon>Burkholderiales</taxon>
        <taxon>Burkholderiaceae</taxon>
        <taxon>Paraburkholderia</taxon>
    </lineage>
</organism>
<evidence type="ECO:0000256" key="4">
    <source>
        <dbReference type="ARBA" id="ARBA00022475"/>
    </source>
</evidence>
<evidence type="ECO:0000256" key="6">
    <source>
        <dbReference type="ARBA" id="ARBA00022741"/>
    </source>
</evidence>
<keyword evidence="10" id="KW-1185">Reference proteome</keyword>
<feature type="domain" description="ABC transporter" evidence="8">
    <location>
        <begin position="43"/>
        <end position="285"/>
    </location>
</feature>
<sequence length="306" mass="32988">MNTSNDAALTMLREVAADGTASAPSAAAAASGNTARPATDTVLHLNGISKSFGENHVLRDVSLTVHKGETVCLLGPSGCGKSTLLRCVNWLEIPDAGTVHVSNRRMGVREGSSIKMSDAELARSRARIGMVFQHFALWPHLTVLQNVMEAPLHVLGRPRDEARADAERLLERVGLAGKMEAFPSRLSGGQKQRVGIARALAMKPDILLFDEPTSALDPMLVGEVLNVMHSLAQEGATMVIVTHEMEFARQVASRIVFMDAGQVIESAPPEQFFGAPQTPRARQFLARFRSPHQPFDDTAGDAPKLL</sequence>
<keyword evidence="7" id="KW-0067">ATP-binding</keyword>
<evidence type="ECO:0000313" key="9">
    <source>
        <dbReference type="EMBL" id="EDT08352.1"/>
    </source>
</evidence>
<dbReference type="EMBL" id="ABLD01000018">
    <property type="protein sequence ID" value="EDT08352.1"/>
    <property type="molecule type" value="Genomic_DNA"/>
</dbReference>
<dbReference type="PROSITE" id="PS00211">
    <property type="entry name" value="ABC_TRANSPORTER_1"/>
    <property type="match status" value="1"/>
</dbReference>
<dbReference type="PANTHER" id="PTHR43166">
    <property type="entry name" value="AMINO ACID IMPORT ATP-BINDING PROTEIN"/>
    <property type="match status" value="1"/>
</dbReference>
<dbReference type="InterPro" id="IPR003593">
    <property type="entry name" value="AAA+_ATPase"/>
</dbReference>
<dbReference type="InterPro" id="IPR003439">
    <property type="entry name" value="ABC_transporter-like_ATP-bd"/>
</dbReference>
<keyword evidence="5" id="KW-0472">Membrane</keyword>